<dbReference type="Proteomes" id="UP000235220">
    <property type="component" value="Chromosome 12"/>
</dbReference>
<dbReference type="InParanoid" id="A0A2I4HMI7"/>
<evidence type="ECO:0000256" key="1">
    <source>
        <dbReference type="ARBA" id="ARBA00004613"/>
    </source>
</evidence>
<dbReference type="PANTHER" id="PTHR33285:SF57">
    <property type="entry name" value="PHYTOSULFOKINES 1"/>
    <property type="match status" value="1"/>
</dbReference>
<keyword evidence="8 9" id="KW-0339">Growth factor</keyword>
<feature type="chain" id="PRO_5014290312" description="Phytosulfokine" evidence="9">
    <location>
        <begin position="22"/>
        <end position="81"/>
    </location>
</feature>
<name>A0A2I4HMI7_JUGRE</name>
<keyword evidence="6 9" id="KW-0732">Signal</keyword>
<keyword evidence="10" id="KW-1185">Reference proteome</keyword>
<evidence type="ECO:0000256" key="3">
    <source>
        <dbReference type="ARBA" id="ARBA00022473"/>
    </source>
</evidence>
<dbReference type="GO" id="GO:0008283">
    <property type="term" value="P:cell population proliferation"/>
    <property type="evidence" value="ECO:0007669"/>
    <property type="project" value="UniProtKB-UniRule"/>
</dbReference>
<evidence type="ECO:0000256" key="5">
    <source>
        <dbReference type="ARBA" id="ARBA00022641"/>
    </source>
</evidence>
<dbReference type="PANTHER" id="PTHR33285">
    <property type="entry name" value="PHYTOSULFOKINES 3"/>
    <property type="match status" value="1"/>
</dbReference>
<evidence type="ECO:0000256" key="4">
    <source>
        <dbReference type="ARBA" id="ARBA00022525"/>
    </source>
</evidence>
<keyword evidence="5 9" id="KW-0765">Sulfation</keyword>
<evidence type="ECO:0000256" key="9">
    <source>
        <dbReference type="RuleBase" id="RU368031"/>
    </source>
</evidence>
<accession>A0A2I4HMI7</accession>
<evidence type="ECO:0000313" key="10">
    <source>
        <dbReference type="Proteomes" id="UP000235220"/>
    </source>
</evidence>
<comment type="PTM">
    <text evidence="9">PSK-alpha is produced by endopeptidase digestion. PSK-beta is produced from PSK-alpha by exopeptidase digestion.</text>
</comment>
<proteinExistence type="inferred from homology"/>
<keyword evidence="7 9" id="KW-0221">Differentiation</keyword>
<sequence>MAKVVSLLMIGLLLCSTLTYASRPEPGFADATPANTLHADESTDVHDAVDVGCEGIGETECLTRRTLAAHIDYIYTQKENP</sequence>
<comment type="function">
    <text evidence="9">Promotes plant cell differentiation, organogenesis and somatic embryogenesis as well as cell proliferation.</text>
</comment>
<dbReference type="STRING" id="51240.A0A2I4HMI7"/>
<comment type="subcellular location">
    <subcellularLocation>
        <location evidence="1 9">Secreted</location>
    </subcellularLocation>
</comment>
<dbReference type="KEGG" id="jre:109019530"/>
<dbReference type="InterPro" id="IPR009438">
    <property type="entry name" value="Phytosulfokine"/>
</dbReference>
<comment type="similarity">
    <text evidence="2 9">Belongs to the phytosulfokine family.</text>
</comment>
<protein>
    <recommendedName>
        <fullName evidence="9">Phytosulfokine</fullName>
    </recommendedName>
    <component>
        <recommendedName>
            <fullName evidence="9">Phytosulfokine-alpha</fullName>
            <shortName evidence="9">PSK-alpha</shortName>
            <shortName evidence="9">Phytosulfokine-a</shortName>
        </recommendedName>
    </component>
    <component>
        <recommendedName>
            <fullName evidence="9">Phytosulfokine-beta</fullName>
            <shortName evidence="9">PSK-beta</shortName>
            <shortName evidence="9">Phytosulfokine-b</shortName>
        </recommendedName>
    </component>
</protein>
<keyword evidence="3 9" id="KW-0217">Developmental protein</keyword>
<evidence type="ECO:0000256" key="2">
    <source>
        <dbReference type="ARBA" id="ARBA00010781"/>
    </source>
</evidence>
<evidence type="ECO:0000256" key="6">
    <source>
        <dbReference type="ARBA" id="ARBA00022729"/>
    </source>
</evidence>
<organism evidence="10 11">
    <name type="scientific">Juglans regia</name>
    <name type="common">English walnut</name>
    <dbReference type="NCBI Taxonomy" id="51240"/>
    <lineage>
        <taxon>Eukaryota</taxon>
        <taxon>Viridiplantae</taxon>
        <taxon>Streptophyta</taxon>
        <taxon>Embryophyta</taxon>
        <taxon>Tracheophyta</taxon>
        <taxon>Spermatophyta</taxon>
        <taxon>Magnoliopsida</taxon>
        <taxon>eudicotyledons</taxon>
        <taxon>Gunneridae</taxon>
        <taxon>Pentapetalae</taxon>
        <taxon>rosids</taxon>
        <taxon>fabids</taxon>
        <taxon>Fagales</taxon>
        <taxon>Juglandaceae</taxon>
        <taxon>Juglans</taxon>
    </lineage>
</organism>
<gene>
    <name evidence="11" type="primary">LOC109019530</name>
</gene>
<keyword evidence="4 9" id="KW-0964">Secreted</keyword>
<feature type="signal peptide" evidence="9">
    <location>
        <begin position="1"/>
        <end position="21"/>
    </location>
</feature>
<dbReference type="Pfam" id="PF06404">
    <property type="entry name" value="PSK"/>
    <property type="match status" value="1"/>
</dbReference>
<dbReference type="GO" id="GO:0005576">
    <property type="term" value="C:extracellular region"/>
    <property type="evidence" value="ECO:0007669"/>
    <property type="project" value="UniProtKB-SubCell"/>
</dbReference>
<dbReference type="GO" id="GO:0030154">
    <property type="term" value="P:cell differentiation"/>
    <property type="evidence" value="ECO:0007669"/>
    <property type="project" value="UniProtKB-UniRule"/>
</dbReference>
<reference evidence="11" key="1">
    <citation type="submission" date="2025-08" db="UniProtKB">
        <authorList>
            <consortium name="RefSeq"/>
        </authorList>
    </citation>
    <scope>IDENTIFICATION</scope>
    <source>
        <tissue evidence="11">Leaves</tissue>
    </source>
</reference>
<evidence type="ECO:0000256" key="7">
    <source>
        <dbReference type="ARBA" id="ARBA00022782"/>
    </source>
</evidence>
<comment type="PTM">
    <text evidence="9">Sulfation is important for activity and for the binding to a putative membrane receptor.</text>
</comment>
<dbReference type="OrthoDB" id="1858282at2759"/>
<dbReference type="GeneID" id="109019530"/>
<dbReference type="GO" id="GO:0008083">
    <property type="term" value="F:growth factor activity"/>
    <property type="evidence" value="ECO:0007669"/>
    <property type="project" value="UniProtKB-UniRule"/>
</dbReference>
<evidence type="ECO:0000256" key="8">
    <source>
        <dbReference type="ARBA" id="ARBA00023030"/>
    </source>
</evidence>
<evidence type="ECO:0000313" key="11">
    <source>
        <dbReference type="RefSeq" id="XP_018857368.1"/>
    </source>
</evidence>
<dbReference type="RefSeq" id="XP_018857368.1">
    <property type="nucleotide sequence ID" value="XM_019001823.2"/>
</dbReference>
<dbReference type="AlphaFoldDB" id="A0A2I4HMI7"/>